<proteinExistence type="predicted"/>
<accession>A0ABQ8SXL1</accession>
<keyword evidence="2" id="KW-1185">Reference proteome</keyword>
<name>A0ABQ8SXL1_PERAM</name>
<evidence type="ECO:0000313" key="2">
    <source>
        <dbReference type="Proteomes" id="UP001148838"/>
    </source>
</evidence>
<protein>
    <submittedName>
        <fullName evidence="1">Uncharacterized protein</fullName>
    </submittedName>
</protein>
<dbReference type="Proteomes" id="UP001148838">
    <property type="component" value="Unassembled WGS sequence"/>
</dbReference>
<sequence>MAGLCEGGNEPPGSLKAILRNQLHSDENAFRSEADTRVLRDVLFFPLDRAVTWLSHVIHKLSCRSLRKIGIQFRYTRVSQVYGRFRCLERNLGIALTMCYSIFLLTRRSKIKYAVFDGYIDT</sequence>
<evidence type="ECO:0000313" key="1">
    <source>
        <dbReference type="EMBL" id="KAJ4438955.1"/>
    </source>
</evidence>
<organism evidence="1 2">
    <name type="scientific">Periplaneta americana</name>
    <name type="common">American cockroach</name>
    <name type="synonym">Blatta americana</name>
    <dbReference type="NCBI Taxonomy" id="6978"/>
    <lineage>
        <taxon>Eukaryota</taxon>
        <taxon>Metazoa</taxon>
        <taxon>Ecdysozoa</taxon>
        <taxon>Arthropoda</taxon>
        <taxon>Hexapoda</taxon>
        <taxon>Insecta</taxon>
        <taxon>Pterygota</taxon>
        <taxon>Neoptera</taxon>
        <taxon>Polyneoptera</taxon>
        <taxon>Dictyoptera</taxon>
        <taxon>Blattodea</taxon>
        <taxon>Blattoidea</taxon>
        <taxon>Blattidae</taxon>
        <taxon>Blattinae</taxon>
        <taxon>Periplaneta</taxon>
    </lineage>
</organism>
<gene>
    <name evidence="1" type="ORF">ANN_14909</name>
</gene>
<comment type="caution">
    <text evidence="1">The sequence shown here is derived from an EMBL/GenBank/DDBJ whole genome shotgun (WGS) entry which is preliminary data.</text>
</comment>
<reference evidence="1 2" key="1">
    <citation type="journal article" date="2022" name="Allergy">
        <title>Genome assembly and annotation of Periplaneta americana reveal a comprehensive cockroach allergen profile.</title>
        <authorList>
            <person name="Wang L."/>
            <person name="Xiong Q."/>
            <person name="Saelim N."/>
            <person name="Wang L."/>
            <person name="Nong W."/>
            <person name="Wan A.T."/>
            <person name="Shi M."/>
            <person name="Liu X."/>
            <person name="Cao Q."/>
            <person name="Hui J.H.L."/>
            <person name="Sookrung N."/>
            <person name="Leung T.F."/>
            <person name="Tungtrongchitr A."/>
            <person name="Tsui S.K.W."/>
        </authorList>
    </citation>
    <scope>NUCLEOTIDE SEQUENCE [LARGE SCALE GENOMIC DNA]</scope>
    <source>
        <strain evidence="1">PWHHKU_190912</strain>
    </source>
</reference>
<dbReference type="EMBL" id="JAJSOF020000019">
    <property type="protein sequence ID" value="KAJ4438955.1"/>
    <property type="molecule type" value="Genomic_DNA"/>
</dbReference>